<dbReference type="RefSeq" id="WP_007278255.1">
    <property type="nucleotide sequence ID" value="NZ_ABCK01000007.1"/>
</dbReference>
<dbReference type="PROSITE" id="PS50928">
    <property type="entry name" value="ABC_TM1"/>
    <property type="match status" value="1"/>
</dbReference>
<keyword evidence="4" id="KW-1003">Cell membrane</keyword>
<keyword evidence="9" id="KW-0175">Coiled coil</keyword>
<feature type="transmembrane region" description="Helical" evidence="8">
    <location>
        <begin position="263"/>
        <end position="284"/>
    </location>
</feature>
<dbReference type="GO" id="GO:0055085">
    <property type="term" value="P:transmembrane transport"/>
    <property type="evidence" value="ECO:0007669"/>
    <property type="project" value="InterPro"/>
</dbReference>
<evidence type="ECO:0000256" key="4">
    <source>
        <dbReference type="ARBA" id="ARBA00022475"/>
    </source>
</evidence>
<keyword evidence="12" id="KW-1185">Reference proteome</keyword>
<accession>A6DK40</accession>
<keyword evidence="3 8" id="KW-0813">Transport</keyword>
<evidence type="ECO:0000256" key="5">
    <source>
        <dbReference type="ARBA" id="ARBA00022692"/>
    </source>
</evidence>
<organism evidence="11 12">
    <name type="scientific">Lentisphaera araneosa HTCC2155</name>
    <dbReference type="NCBI Taxonomy" id="313628"/>
    <lineage>
        <taxon>Bacteria</taxon>
        <taxon>Pseudomonadati</taxon>
        <taxon>Lentisphaerota</taxon>
        <taxon>Lentisphaeria</taxon>
        <taxon>Lentisphaerales</taxon>
        <taxon>Lentisphaeraceae</taxon>
        <taxon>Lentisphaera</taxon>
    </lineage>
</organism>
<keyword evidence="7 8" id="KW-0472">Membrane</keyword>
<name>A6DK40_9BACT</name>
<feature type="transmembrane region" description="Helical" evidence="8">
    <location>
        <begin position="363"/>
        <end position="385"/>
    </location>
</feature>
<dbReference type="GO" id="GO:0005886">
    <property type="term" value="C:plasma membrane"/>
    <property type="evidence" value="ECO:0007669"/>
    <property type="project" value="UniProtKB-SubCell"/>
</dbReference>
<comment type="similarity">
    <text evidence="8">Belongs to the binding-protein-dependent transport system permease family.</text>
</comment>
<evidence type="ECO:0000313" key="12">
    <source>
        <dbReference type="Proteomes" id="UP000004947"/>
    </source>
</evidence>
<gene>
    <name evidence="11" type="ORF">LNTAR_00015</name>
</gene>
<dbReference type="PANTHER" id="PTHR43744">
    <property type="entry name" value="ABC TRANSPORTER PERMEASE PROTEIN MG189-RELATED-RELATED"/>
    <property type="match status" value="1"/>
</dbReference>
<dbReference type="Gene3D" id="1.10.3720.10">
    <property type="entry name" value="MetI-like"/>
    <property type="match status" value="1"/>
</dbReference>
<dbReference type="AlphaFoldDB" id="A6DK40"/>
<evidence type="ECO:0000259" key="10">
    <source>
        <dbReference type="PROSITE" id="PS50928"/>
    </source>
</evidence>
<evidence type="ECO:0000256" key="1">
    <source>
        <dbReference type="ARBA" id="ARBA00004651"/>
    </source>
</evidence>
<sequence length="398" mass="45332">MSWKRHKLAKSNLSALILTGIALVFIYPFIWMFFSSFKTNPEIYQSTQLLPQSREFIEARQEQIQDDSKVKNRAQAFREKRKIRSKIKELEAQEELTLEQVTSLQELKKQLAQLDRPSPTTEAPTKAIEETESMWTSLSNLDFQYFDILLNSNRRHLDKLESEIAQENDLKQKAQLQADYDHLKKYQYFDFKKVFTNSLIIALLHCFGAVALSASAGYVFAKIDFKGKKFFFTLAILVILIPKQALILPLFEWINFIGLSNSHAGIVLPGALNAIGLLFFTQIWKQVPNDMLDICRLEGASELRTFIHALPLISSALLSFALLDFIMSWNEHLLPLIVLQSPDKQTLPLALSQLMGASLGEPLAVIMAGATFTILPTLTLFALLYRRIKSSLADLHLH</sequence>
<dbReference type="Pfam" id="PF00528">
    <property type="entry name" value="BPD_transp_1"/>
    <property type="match status" value="1"/>
</dbReference>
<dbReference type="PANTHER" id="PTHR43744:SF8">
    <property type="entry name" value="SN-GLYCEROL-3-PHOSPHATE TRANSPORT SYSTEM PERMEASE PROTEIN UGPE"/>
    <property type="match status" value="1"/>
</dbReference>
<feature type="transmembrane region" description="Helical" evidence="8">
    <location>
        <begin position="12"/>
        <end position="34"/>
    </location>
</feature>
<evidence type="ECO:0000256" key="9">
    <source>
        <dbReference type="SAM" id="Coils"/>
    </source>
</evidence>
<evidence type="ECO:0000256" key="2">
    <source>
        <dbReference type="ARBA" id="ARBA00020515"/>
    </source>
</evidence>
<dbReference type="Proteomes" id="UP000004947">
    <property type="component" value="Unassembled WGS sequence"/>
</dbReference>
<evidence type="ECO:0000256" key="8">
    <source>
        <dbReference type="RuleBase" id="RU363032"/>
    </source>
</evidence>
<dbReference type="CDD" id="cd14686">
    <property type="entry name" value="bZIP"/>
    <property type="match status" value="1"/>
</dbReference>
<comment type="subcellular location">
    <subcellularLocation>
        <location evidence="1 8">Cell membrane</location>
        <topology evidence="1 8">Multi-pass membrane protein</topology>
    </subcellularLocation>
</comment>
<feature type="domain" description="ABC transmembrane type-1" evidence="10">
    <location>
        <begin position="195"/>
        <end position="384"/>
    </location>
</feature>
<reference evidence="11 12" key="1">
    <citation type="journal article" date="2010" name="J. Bacteriol.">
        <title>Genome sequence of Lentisphaera araneosa HTCC2155T, the type species of the order Lentisphaerales in the phylum Lentisphaerae.</title>
        <authorList>
            <person name="Thrash J.C."/>
            <person name="Cho J.C."/>
            <person name="Vergin K.L."/>
            <person name="Morris R.M."/>
            <person name="Giovannoni S.J."/>
        </authorList>
    </citation>
    <scope>NUCLEOTIDE SEQUENCE [LARGE SCALE GENOMIC DNA]</scope>
    <source>
        <strain evidence="11 12">HTCC2155</strain>
    </source>
</reference>
<dbReference type="OrthoDB" id="9771544at2"/>
<feature type="transmembrane region" description="Helical" evidence="8">
    <location>
        <begin position="230"/>
        <end position="251"/>
    </location>
</feature>
<dbReference type="InterPro" id="IPR035906">
    <property type="entry name" value="MetI-like_sf"/>
</dbReference>
<dbReference type="SUPFAM" id="SSF161098">
    <property type="entry name" value="MetI-like"/>
    <property type="match status" value="1"/>
</dbReference>
<dbReference type="EMBL" id="ABCK01000007">
    <property type="protein sequence ID" value="EDM27738.1"/>
    <property type="molecule type" value="Genomic_DNA"/>
</dbReference>
<evidence type="ECO:0000256" key="6">
    <source>
        <dbReference type="ARBA" id="ARBA00022989"/>
    </source>
</evidence>
<feature type="transmembrane region" description="Helical" evidence="8">
    <location>
        <begin position="305"/>
        <end position="329"/>
    </location>
</feature>
<feature type="transmembrane region" description="Helical" evidence="8">
    <location>
        <begin position="199"/>
        <end position="221"/>
    </location>
</feature>
<dbReference type="InterPro" id="IPR000515">
    <property type="entry name" value="MetI-like"/>
</dbReference>
<protein>
    <recommendedName>
        <fullName evidence="2">sn-glycerol-3-phosphate transport system permease protein UgpE</fullName>
    </recommendedName>
</protein>
<evidence type="ECO:0000313" key="11">
    <source>
        <dbReference type="EMBL" id="EDM27738.1"/>
    </source>
</evidence>
<keyword evidence="5 8" id="KW-0812">Transmembrane</keyword>
<dbReference type="eggNOG" id="COG0395">
    <property type="taxonomic scope" value="Bacteria"/>
</dbReference>
<evidence type="ECO:0000256" key="7">
    <source>
        <dbReference type="ARBA" id="ARBA00023136"/>
    </source>
</evidence>
<dbReference type="STRING" id="313628.LNTAR_00015"/>
<keyword evidence="6 8" id="KW-1133">Transmembrane helix</keyword>
<dbReference type="CDD" id="cd06261">
    <property type="entry name" value="TM_PBP2"/>
    <property type="match status" value="1"/>
</dbReference>
<proteinExistence type="inferred from homology"/>
<evidence type="ECO:0000256" key="3">
    <source>
        <dbReference type="ARBA" id="ARBA00022448"/>
    </source>
</evidence>
<comment type="caution">
    <text evidence="11">The sequence shown here is derived from an EMBL/GenBank/DDBJ whole genome shotgun (WGS) entry which is preliminary data.</text>
</comment>
<feature type="coiled-coil region" evidence="9">
    <location>
        <begin position="150"/>
        <end position="177"/>
    </location>
</feature>
<feature type="coiled-coil region" evidence="9">
    <location>
        <begin position="73"/>
        <end position="107"/>
    </location>
</feature>